<dbReference type="InterPro" id="IPR000408">
    <property type="entry name" value="Reg_chr_condens"/>
</dbReference>
<dbReference type="PANTHER" id="PTHR45982">
    <property type="entry name" value="REGULATOR OF CHROMOSOME CONDENSATION"/>
    <property type="match status" value="1"/>
</dbReference>
<gene>
    <name evidence="2" type="ORF">CYMTET_21770</name>
</gene>
<proteinExistence type="predicted"/>
<protein>
    <submittedName>
        <fullName evidence="2">Uncharacterized protein</fullName>
    </submittedName>
</protein>
<dbReference type="Pfam" id="PF13540">
    <property type="entry name" value="RCC1_2"/>
    <property type="match status" value="1"/>
</dbReference>
<dbReference type="PANTHER" id="PTHR45982:SF1">
    <property type="entry name" value="REGULATOR OF CHROMOSOME CONDENSATION"/>
    <property type="match status" value="1"/>
</dbReference>
<feature type="repeat" description="RCC1" evidence="1">
    <location>
        <begin position="40"/>
        <end position="73"/>
    </location>
</feature>
<dbReference type="AlphaFoldDB" id="A0AAE0G1Q9"/>
<dbReference type="GO" id="GO:0005085">
    <property type="term" value="F:guanyl-nucleotide exchange factor activity"/>
    <property type="evidence" value="ECO:0007669"/>
    <property type="project" value="TreeGrafter"/>
</dbReference>
<keyword evidence="3" id="KW-1185">Reference proteome</keyword>
<evidence type="ECO:0000256" key="1">
    <source>
        <dbReference type="PROSITE-ProRule" id="PRU00235"/>
    </source>
</evidence>
<reference evidence="2 3" key="1">
    <citation type="journal article" date="2015" name="Genome Biol. Evol.">
        <title>Comparative Genomics of a Bacterivorous Green Alga Reveals Evolutionary Causalities and Consequences of Phago-Mixotrophic Mode of Nutrition.</title>
        <authorList>
            <person name="Burns J.A."/>
            <person name="Paasch A."/>
            <person name="Narechania A."/>
            <person name="Kim E."/>
        </authorList>
    </citation>
    <scope>NUCLEOTIDE SEQUENCE [LARGE SCALE GENOMIC DNA]</scope>
    <source>
        <strain evidence="2 3">PLY_AMNH</strain>
    </source>
</reference>
<comment type="caution">
    <text evidence="2">The sequence shown here is derived from an EMBL/GenBank/DDBJ whole genome shotgun (WGS) entry which is preliminary data.</text>
</comment>
<sequence length="73" mass="7566">MLPCSGSNGRNEFCAAADSKDRVIKLASGGDHTVLLTAAGKVLTWGCGAQGQLGRLGERVSERTKATAYLTPT</sequence>
<evidence type="ECO:0000313" key="2">
    <source>
        <dbReference type="EMBL" id="KAK3269802.1"/>
    </source>
</evidence>
<dbReference type="InterPro" id="IPR051553">
    <property type="entry name" value="Ran_GTPase-activating"/>
</dbReference>
<dbReference type="PROSITE" id="PS50012">
    <property type="entry name" value="RCC1_3"/>
    <property type="match status" value="1"/>
</dbReference>
<accession>A0AAE0G1Q9</accession>
<organism evidence="2 3">
    <name type="scientific">Cymbomonas tetramitiformis</name>
    <dbReference type="NCBI Taxonomy" id="36881"/>
    <lineage>
        <taxon>Eukaryota</taxon>
        <taxon>Viridiplantae</taxon>
        <taxon>Chlorophyta</taxon>
        <taxon>Pyramimonadophyceae</taxon>
        <taxon>Pyramimonadales</taxon>
        <taxon>Pyramimonadaceae</taxon>
        <taxon>Cymbomonas</taxon>
    </lineage>
</organism>
<dbReference type="PROSITE" id="PS00626">
    <property type="entry name" value="RCC1_2"/>
    <property type="match status" value="1"/>
</dbReference>
<dbReference type="InterPro" id="IPR009091">
    <property type="entry name" value="RCC1/BLIP-II"/>
</dbReference>
<dbReference type="Gene3D" id="2.130.10.30">
    <property type="entry name" value="Regulator of chromosome condensation 1/beta-lactamase-inhibitor protein II"/>
    <property type="match status" value="1"/>
</dbReference>
<name>A0AAE0G1Q9_9CHLO</name>
<feature type="non-terminal residue" evidence="2">
    <location>
        <position position="73"/>
    </location>
</feature>
<dbReference type="EMBL" id="LGRX02010729">
    <property type="protein sequence ID" value="KAK3269802.1"/>
    <property type="molecule type" value="Genomic_DNA"/>
</dbReference>
<dbReference type="SUPFAM" id="SSF50985">
    <property type="entry name" value="RCC1/BLIP-II"/>
    <property type="match status" value="1"/>
</dbReference>
<dbReference type="Proteomes" id="UP001190700">
    <property type="component" value="Unassembled WGS sequence"/>
</dbReference>
<evidence type="ECO:0000313" key="3">
    <source>
        <dbReference type="Proteomes" id="UP001190700"/>
    </source>
</evidence>
<dbReference type="GO" id="GO:0005737">
    <property type="term" value="C:cytoplasm"/>
    <property type="evidence" value="ECO:0007669"/>
    <property type="project" value="TreeGrafter"/>
</dbReference>
<dbReference type="PRINTS" id="PR00633">
    <property type="entry name" value="RCCNDNSATION"/>
</dbReference>